<dbReference type="SUPFAM" id="SSF53098">
    <property type="entry name" value="Ribonuclease H-like"/>
    <property type="match status" value="1"/>
</dbReference>
<dbReference type="PANTHER" id="PTHR45749:SF21">
    <property type="entry name" value="DUF4371 DOMAIN-CONTAINING PROTEIN"/>
    <property type="match status" value="1"/>
</dbReference>
<keyword evidence="2" id="KW-1185">Reference proteome</keyword>
<organism evidence="1 2">
    <name type="scientific">Dryococelus australis</name>
    <dbReference type="NCBI Taxonomy" id="614101"/>
    <lineage>
        <taxon>Eukaryota</taxon>
        <taxon>Metazoa</taxon>
        <taxon>Ecdysozoa</taxon>
        <taxon>Arthropoda</taxon>
        <taxon>Hexapoda</taxon>
        <taxon>Insecta</taxon>
        <taxon>Pterygota</taxon>
        <taxon>Neoptera</taxon>
        <taxon>Polyneoptera</taxon>
        <taxon>Phasmatodea</taxon>
        <taxon>Verophasmatodea</taxon>
        <taxon>Anareolatae</taxon>
        <taxon>Phasmatidae</taxon>
        <taxon>Eurycanthinae</taxon>
        <taxon>Dryococelus</taxon>
    </lineage>
</organism>
<reference evidence="1 2" key="1">
    <citation type="submission" date="2023-02" db="EMBL/GenBank/DDBJ databases">
        <title>LHISI_Scaffold_Assembly.</title>
        <authorList>
            <person name="Stuart O.P."/>
            <person name="Cleave R."/>
            <person name="Magrath M.J.L."/>
            <person name="Mikheyev A.S."/>
        </authorList>
    </citation>
    <scope>NUCLEOTIDE SEQUENCE [LARGE SCALE GENOMIC DNA]</scope>
    <source>
        <strain evidence="1">Daus_M_001</strain>
        <tissue evidence="1">Leg muscle</tissue>
    </source>
</reference>
<evidence type="ECO:0000313" key="2">
    <source>
        <dbReference type="Proteomes" id="UP001159363"/>
    </source>
</evidence>
<dbReference type="Proteomes" id="UP001159363">
    <property type="component" value="Chromosome 6"/>
</dbReference>
<accession>A0ABQ9H2X3</accession>
<dbReference type="EMBL" id="JARBHB010000007">
    <property type="protein sequence ID" value="KAJ8878617.1"/>
    <property type="molecule type" value="Genomic_DNA"/>
</dbReference>
<proteinExistence type="predicted"/>
<evidence type="ECO:0000313" key="1">
    <source>
        <dbReference type="EMBL" id="KAJ8878617.1"/>
    </source>
</evidence>
<dbReference type="InterPro" id="IPR012337">
    <property type="entry name" value="RNaseH-like_sf"/>
</dbReference>
<sequence>MFSVICDGTRDVSGLEQESVCVCWVNENFEPQESFLGFYQASSTTGVAISCHIQDILLRLKLPLADRAGNMSGSQKGAQALTSEIQPLAPSVYCGAHYLNLVMMDCCEASKTGHEVGKLISKSIKAKSAFTHIAEQSLDLDPPIKNIGVKIKPLCPTRWIHTKSQIDEIANMICC</sequence>
<evidence type="ECO:0008006" key="3">
    <source>
        <dbReference type="Google" id="ProtNLM"/>
    </source>
</evidence>
<comment type="caution">
    <text evidence="1">The sequence shown here is derived from an EMBL/GenBank/DDBJ whole genome shotgun (WGS) entry which is preliminary data.</text>
</comment>
<protein>
    <recommendedName>
        <fullName evidence="3">DUF4371 domain-containing protein</fullName>
    </recommendedName>
</protein>
<gene>
    <name evidence="1" type="ORF">PR048_019198</name>
</gene>
<name>A0ABQ9H2X3_9NEOP</name>
<dbReference type="PANTHER" id="PTHR45749">
    <property type="match status" value="1"/>
</dbReference>